<gene>
    <name evidence="2" type="ORF">BHM03_00010518</name>
</gene>
<feature type="compositionally biased region" description="Basic and acidic residues" evidence="1">
    <location>
        <begin position="82"/>
        <end position="91"/>
    </location>
</feature>
<accession>A0A445MCW7</accession>
<organism evidence="2">
    <name type="scientific">Ensete ventricosum</name>
    <name type="common">Abyssinian banana</name>
    <name type="synonym">Musa ensete</name>
    <dbReference type="NCBI Taxonomy" id="4639"/>
    <lineage>
        <taxon>Eukaryota</taxon>
        <taxon>Viridiplantae</taxon>
        <taxon>Streptophyta</taxon>
        <taxon>Embryophyta</taxon>
        <taxon>Tracheophyta</taxon>
        <taxon>Spermatophyta</taxon>
        <taxon>Magnoliopsida</taxon>
        <taxon>Liliopsida</taxon>
        <taxon>Zingiberales</taxon>
        <taxon>Musaceae</taxon>
        <taxon>Ensete</taxon>
    </lineage>
</organism>
<dbReference type="Proteomes" id="UP000290560">
    <property type="component" value="Unassembled WGS sequence"/>
</dbReference>
<protein>
    <submittedName>
        <fullName evidence="2">Uncharacterized protein</fullName>
    </submittedName>
</protein>
<proteinExistence type="predicted"/>
<name>A0A445MCW7_ENSVE</name>
<evidence type="ECO:0000256" key="1">
    <source>
        <dbReference type="SAM" id="MobiDB-lite"/>
    </source>
</evidence>
<feature type="region of interest" description="Disordered" evidence="1">
    <location>
        <begin position="15"/>
        <end position="62"/>
    </location>
</feature>
<sequence length="139" mass="15935">MLQRVHQYIAIEALVAGKRDQSKQSRAKQPRGHPSGPPKRREDRSDMLPSRPPPIPLNSTRTEIFLQIQERGLMKTLNLMKTRYERHDKRSMQVLRSGENNASKKSSNRSASRPTEGDASGNEWLALLDRNETSKLFWG</sequence>
<feature type="region of interest" description="Disordered" evidence="1">
    <location>
        <begin position="82"/>
        <end position="125"/>
    </location>
</feature>
<reference evidence="2" key="1">
    <citation type="journal article" date="2018" name="Data Brief">
        <title>Genome sequence data from 17 accessions of Ensete ventricosum, a staple food crop for millions in Ethiopia.</title>
        <authorList>
            <person name="Yemataw Z."/>
            <person name="Muzemil S."/>
            <person name="Ambachew D."/>
            <person name="Tripathi L."/>
            <person name="Tesfaye K."/>
            <person name="Chala A."/>
            <person name="Farbos A."/>
            <person name="O'Neill P."/>
            <person name="Moore K."/>
            <person name="Grant M."/>
            <person name="Studholme D.J."/>
        </authorList>
    </citation>
    <scope>NUCLEOTIDE SEQUENCE [LARGE SCALE GENOMIC DNA]</scope>
    <source>
        <tissue evidence="2">Leaf</tissue>
    </source>
</reference>
<feature type="compositionally biased region" description="Low complexity" evidence="1">
    <location>
        <begin position="100"/>
        <end position="113"/>
    </location>
</feature>
<dbReference type="EMBL" id="KV875633">
    <property type="protein sequence ID" value="RZR72130.1"/>
    <property type="molecule type" value="Genomic_DNA"/>
</dbReference>
<evidence type="ECO:0000313" key="2">
    <source>
        <dbReference type="EMBL" id="RZR72130.1"/>
    </source>
</evidence>
<dbReference type="AlphaFoldDB" id="A0A445MCW7"/>